<dbReference type="GO" id="GO:0035091">
    <property type="term" value="F:phosphatidylinositol binding"/>
    <property type="evidence" value="ECO:0007669"/>
    <property type="project" value="InterPro"/>
</dbReference>
<comment type="caution">
    <text evidence="3">The sequence shown here is derived from an EMBL/GenBank/DDBJ whole genome shotgun (WGS) entry which is preliminary data.</text>
</comment>
<proteinExistence type="predicted"/>
<name>A0AAV1TEK0_9STRA</name>
<feature type="compositionally biased region" description="Acidic residues" evidence="1">
    <location>
        <begin position="201"/>
        <end position="214"/>
    </location>
</feature>
<feature type="compositionally biased region" description="Acidic residues" evidence="1">
    <location>
        <begin position="362"/>
        <end position="375"/>
    </location>
</feature>
<dbReference type="EMBL" id="CAKLBY020000049">
    <property type="protein sequence ID" value="CAK7919653.1"/>
    <property type="molecule type" value="Genomic_DNA"/>
</dbReference>
<evidence type="ECO:0000256" key="1">
    <source>
        <dbReference type="SAM" id="MobiDB-lite"/>
    </source>
</evidence>
<accession>A0AAV1TEK0</accession>
<feature type="compositionally biased region" description="Basic and acidic residues" evidence="1">
    <location>
        <begin position="163"/>
        <end position="175"/>
    </location>
</feature>
<feature type="compositionally biased region" description="Acidic residues" evidence="1">
    <location>
        <begin position="252"/>
        <end position="274"/>
    </location>
</feature>
<evidence type="ECO:0000313" key="3">
    <source>
        <dbReference type="EMBL" id="CAK7919653.1"/>
    </source>
</evidence>
<organism evidence="3 4">
    <name type="scientific">Peronospora matthiolae</name>
    <dbReference type="NCBI Taxonomy" id="2874970"/>
    <lineage>
        <taxon>Eukaryota</taxon>
        <taxon>Sar</taxon>
        <taxon>Stramenopiles</taxon>
        <taxon>Oomycota</taxon>
        <taxon>Peronosporomycetes</taxon>
        <taxon>Peronosporales</taxon>
        <taxon>Peronosporaceae</taxon>
        <taxon>Peronospora</taxon>
    </lineage>
</organism>
<evidence type="ECO:0000313" key="4">
    <source>
        <dbReference type="Proteomes" id="UP001162060"/>
    </source>
</evidence>
<reference evidence="3" key="1">
    <citation type="submission" date="2024-01" db="EMBL/GenBank/DDBJ databases">
        <authorList>
            <person name="Webb A."/>
        </authorList>
    </citation>
    <scope>NUCLEOTIDE SEQUENCE</scope>
    <source>
        <strain evidence="3">Pm1</strain>
    </source>
</reference>
<feature type="compositionally biased region" description="Basic and acidic residues" evidence="1">
    <location>
        <begin position="275"/>
        <end position="289"/>
    </location>
</feature>
<gene>
    <name evidence="3" type="ORF">PM001_LOCUS6066</name>
</gene>
<feature type="domain" description="PX" evidence="2">
    <location>
        <begin position="1"/>
        <end position="110"/>
    </location>
</feature>
<protein>
    <recommendedName>
        <fullName evidence="2">PX domain-containing protein</fullName>
    </recommendedName>
</protein>
<dbReference type="InterPro" id="IPR036871">
    <property type="entry name" value="PX_dom_sf"/>
</dbReference>
<dbReference type="InterPro" id="IPR001683">
    <property type="entry name" value="PX_dom"/>
</dbReference>
<sequence length="556" mass="60487">MKAISAHISGYYRSSFHAYTTEVNVDGHRWRLGLRYSKFHRFYDQLMVLEKDFDAEFPPKGTLFFTPKPEERQQQLEVFLQHVLAFYASKGYPLEIENLLCDLLKVPGHLRSPEHEDDGGSTGTESLPDEPMPDAKEKTVDEGEVELTTTKLVASSEGIGAQKEGDTGPLDEKEKEDVVAAAELVPLVAAVATESSSAAEQTEEDRVDDDDEEAQGAVLVVEKDREEASPADEGAEAQVDTPAIAEGHEEDLAAGDEAETTAATEEQDEASVVDDEAKVLSDAENHEEACAADEEEAQEATSAAVTGDREESTATVSDEVEAREETPVIAEDRDGNEAVVDDAEVKAGTPECVQDCAGDDKAEVEEEAPADEEDRGEARADVEEAQAQAEAPVIDREEVCVVHDAADADEVVPEATIEPTCLEDETDCVVLQSPVQELVDEAVKEEEEEEEMCVATQESTTSTPEKSSEQLIAESTAQTSMQSKQQAVDKQLTSERVAVDENKNEKGLGARSRVSSRFTVQLPKSVLLFIRQRCLKKTNLVILCVALLLPVVLGRC</sequence>
<dbReference type="PROSITE" id="PS50195">
    <property type="entry name" value="PX"/>
    <property type="match status" value="1"/>
</dbReference>
<dbReference type="Pfam" id="PF00787">
    <property type="entry name" value="PX"/>
    <property type="match status" value="1"/>
</dbReference>
<dbReference type="SUPFAM" id="SSF64268">
    <property type="entry name" value="PX domain"/>
    <property type="match status" value="1"/>
</dbReference>
<dbReference type="Gene3D" id="3.30.1520.10">
    <property type="entry name" value="Phox-like domain"/>
    <property type="match status" value="1"/>
</dbReference>
<feature type="region of interest" description="Disordered" evidence="1">
    <location>
        <begin position="192"/>
        <end position="391"/>
    </location>
</feature>
<feature type="compositionally biased region" description="Basic and acidic residues" evidence="1">
    <location>
        <begin position="323"/>
        <end position="336"/>
    </location>
</feature>
<feature type="region of interest" description="Disordered" evidence="1">
    <location>
        <begin position="111"/>
        <end position="175"/>
    </location>
</feature>
<dbReference type="AlphaFoldDB" id="A0AAV1TEK0"/>
<dbReference type="Proteomes" id="UP001162060">
    <property type="component" value="Unassembled WGS sequence"/>
</dbReference>
<evidence type="ECO:0000259" key="2">
    <source>
        <dbReference type="PROSITE" id="PS50195"/>
    </source>
</evidence>